<evidence type="ECO:0000256" key="1">
    <source>
        <dbReference type="SAM" id="SignalP"/>
    </source>
</evidence>
<comment type="caution">
    <text evidence="2">The sequence shown here is derived from an EMBL/GenBank/DDBJ whole genome shotgun (WGS) entry which is preliminary data.</text>
</comment>
<gene>
    <name evidence="2" type="ORF">GN244_ATG04506</name>
    <name evidence="3" type="ORF">GN958_ATG03989</name>
</gene>
<dbReference type="Proteomes" id="UP000602510">
    <property type="component" value="Unassembled WGS sequence"/>
</dbReference>
<evidence type="ECO:0000313" key="3">
    <source>
        <dbReference type="EMBL" id="KAF4146852.1"/>
    </source>
</evidence>
<proteinExistence type="predicted"/>
<keyword evidence="4" id="KW-1185">Reference proteome</keyword>
<feature type="chain" id="PRO_5036239700" description="Secreted RxLR effector peptide protein" evidence="1">
    <location>
        <begin position="21"/>
        <end position="61"/>
    </location>
</feature>
<reference evidence="2" key="1">
    <citation type="submission" date="2020-04" db="EMBL/GenBank/DDBJ databases">
        <title>Hybrid Assembly of Korean Phytophthora infestans isolates.</title>
        <authorList>
            <person name="Prokchorchik M."/>
            <person name="Lee Y."/>
            <person name="Seo J."/>
            <person name="Cho J.-H."/>
            <person name="Park Y.-E."/>
            <person name="Jang D.-C."/>
            <person name="Im J.-S."/>
            <person name="Choi J.-G."/>
            <person name="Park H.-J."/>
            <person name="Lee G.-B."/>
            <person name="Lee Y.-G."/>
            <person name="Hong S.-Y."/>
            <person name="Cho K."/>
            <person name="Sohn K.H."/>
        </authorList>
    </citation>
    <scope>NUCLEOTIDE SEQUENCE</scope>
    <source>
        <strain evidence="2">KR_1_A1</strain>
        <strain evidence="3">KR_2_A2</strain>
    </source>
</reference>
<dbReference type="AlphaFoldDB" id="A0A833SZQ3"/>
<keyword evidence="1" id="KW-0732">Signal</keyword>
<feature type="signal peptide" evidence="1">
    <location>
        <begin position="1"/>
        <end position="20"/>
    </location>
</feature>
<dbReference type="Proteomes" id="UP000704712">
    <property type="component" value="Unassembled WGS sequence"/>
</dbReference>
<protein>
    <recommendedName>
        <fullName evidence="5">Secreted RxLR effector peptide protein</fullName>
    </recommendedName>
</protein>
<evidence type="ECO:0000313" key="2">
    <source>
        <dbReference type="EMBL" id="KAF4043033.1"/>
    </source>
</evidence>
<evidence type="ECO:0008006" key="5">
    <source>
        <dbReference type="Google" id="ProtNLM"/>
    </source>
</evidence>
<accession>A0A833SZQ3</accession>
<dbReference type="EMBL" id="WSZM01000092">
    <property type="protein sequence ID" value="KAF4043033.1"/>
    <property type="molecule type" value="Genomic_DNA"/>
</dbReference>
<evidence type="ECO:0000313" key="4">
    <source>
        <dbReference type="Proteomes" id="UP000602510"/>
    </source>
</evidence>
<organism evidence="2 4">
    <name type="scientific">Phytophthora infestans</name>
    <name type="common">Potato late blight agent</name>
    <name type="synonym">Botrytis infestans</name>
    <dbReference type="NCBI Taxonomy" id="4787"/>
    <lineage>
        <taxon>Eukaryota</taxon>
        <taxon>Sar</taxon>
        <taxon>Stramenopiles</taxon>
        <taxon>Oomycota</taxon>
        <taxon>Peronosporomycetes</taxon>
        <taxon>Peronosporales</taxon>
        <taxon>Peronosporaceae</taxon>
        <taxon>Phytophthora</taxon>
    </lineage>
</organism>
<name>A0A833SZQ3_PHYIN</name>
<dbReference type="EMBL" id="JAACNO010000556">
    <property type="protein sequence ID" value="KAF4146852.1"/>
    <property type="molecule type" value="Genomic_DNA"/>
</dbReference>
<sequence>MNTTLIVAVLSCMTLALAPAAITAERQLRAEDATTLPSPLDAFKAAIAKFEKKPARNLLRL</sequence>